<dbReference type="PROSITE" id="PS50127">
    <property type="entry name" value="UBC_2"/>
    <property type="match status" value="1"/>
</dbReference>
<dbReference type="AlphaFoldDB" id="A0A2T9Z4K9"/>
<gene>
    <name evidence="6" type="ORF">BB559_000664</name>
</gene>
<dbReference type="InterPro" id="IPR013878">
    <property type="entry name" value="Mo25"/>
</dbReference>
<proteinExistence type="inferred from homology"/>
<dbReference type="SMART" id="SM00212">
    <property type="entry name" value="UBCc"/>
    <property type="match status" value="1"/>
</dbReference>
<evidence type="ECO:0000256" key="2">
    <source>
        <dbReference type="ARBA" id="ARBA00022679"/>
    </source>
</evidence>
<dbReference type="SUPFAM" id="SSF48371">
    <property type="entry name" value="ARM repeat"/>
    <property type="match status" value="1"/>
</dbReference>
<dbReference type="FunFam" id="3.10.110.10:FF:000090">
    <property type="entry name" value="Ubiquitin-conjugating enzyme E2-17 kDa"/>
    <property type="match status" value="1"/>
</dbReference>
<dbReference type="Pfam" id="PF08569">
    <property type="entry name" value="Mo25"/>
    <property type="match status" value="1"/>
</dbReference>
<evidence type="ECO:0000259" key="5">
    <source>
        <dbReference type="PROSITE" id="PS50127"/>
    </source>
</evidence>
<dbReference type="EMBL" id="MBFT01000033">
    <property type="protein sequence ID" value="PVU99499.1"/>
    <property type="molecule type" value="Genomic_DNA"/>
</dbReference>
<evidence type="ECO:0000256" key="3">
    <source>
        <dbReference type="ARBA" id="ARBA00022786"/>
    </source>
</evidence>
<dbReference type="InterPro" id="IPR023313">
    <property type="entry name" value="UBQ-conjugating_AS"/>
</dbReference>
<feature type="active site" description="Glycyl thioester intermediate" evidence="4">
    <location>
        <position position="88"/>
    </location>
</feature>
<evidence type="ECO:0000256" key="4">
    <source>
        <dbReference type="PROSITE-ProRule" id="PRU10133"/>
    </source>
</evidence>
<evidence type="ECO:0000313" key="6">
    <source>
        <dbReference type="EMBL" id="PVU99499.1"/>
    </source>
</evidence>
<dbReference type="InterPro" id="IPR016135">
    <property type="entry name" value="UBQ-conjugating_enzyme/RWD"/>
</dbReference>
<dbReference type="InterPro" id="IPR016024">
    <property type="entry name" value="ARM-type_fold"/>
</dbReference>
<keyword evidence="3" id="KW-0833">Ubl conjugation pathway</keyword>
<dbReference type="GO" id="GO:0016740">
    <property type="term" value="F:transferase activity"/>
    <property type="evidence" value="ECO:0007669"/>
    <property type="project" value="UniProtKB-KW"/>
</dbReference>
<dbReference type="Gene3D" id="1.25.10.10">
    <property type="entry name" value="Leucine-rich Repeat Variant"/>
    <property type="match status" value="2"/>
</dbReference>
<evidence type="ECO:0000313" key="7">
    <source>
        <dbReference type="Proteomes" id="UP000245699"/>
    </source>
</evidence>
<dbReference type="Proteomes" id="UP000245699">
    <property type="component" value="Unassembled WGS sequence"/>
</dbReference>
<reference evidence="6 7" key="1">
    <citation type="journal article" date="2018" name="MBio">
        <title>Comparative Genomics Reveals the Core Gene Toolbox for the Fungus-Insect Symbiosis.</title>
        <authorList>
            <person name="Wang Y."/>
            <person name="Stata M."/>
            <person name="Wang W."/>
            <person name="Stajich J.E."/>
            <person name="White M.M."/>
            <person name="Moncalvo J.M."/>
        </authorList>
    </citation>
    <scope>NUCLEOTIDE SEQUENCE [LARGE SCALE GENOMIC DNA]</scope>
    <source>
        <strain evidence="6 7">AUS-77-4</strain>
    </source>
</reference>
<dbReference type="OrthoDB" id="609103at2759"/>
<dbReference type="CDD" id="cd23790">
    <property type="entry name" value="UBCc_UBE2A_2B"/>
    <property type="match status" value="1"/>
</dbReference>
<accession>A0A2T9Z4K9</accession>
<dbReference type="Pfam" id="PF00179">
    <property type="entry name" value="UQ_con"/>
    <property type="match status" value="1"/>
</dbReference>
<keyword evidence="2" id="KW-0808">Transferase</keyword>
<dbReference type="InterPro" id="IPR011989">
    <property type="entry name" value="ARM-like"/>
</dbReference>
<dbReference type="GO" id="GO:0043539">
    <property type="term" value="F:protein serine/threonine kinase activator activity"/>
    <property type="evidence" value="ECO:0007669"/>
    <property type="project" value="TreeGrafter"/>
</dbReference>
<dbReference type="GO" id="GO:0035556">
    <property type="term" value="P:intracellular signal transduction"/>
    <property type="evidence" value="ECO:0007669"/>
    <property type="project" value="TreeGrafter"/>
</dbReference>
<dbReference type="PANTHER" id="PTHR10182">
    <property type="entry name" value="CALCIUM-BINDING PROTEIN 39-RELATED"/>
    <property type="match status" value="1"/>
</dbReference>
<dbReference type="PROSITE" id="PS00183">
    <property type="entry name" value="UBC_1"/>
    <property type="match status" value="1"/>
</dbReference>
<evidence type="ECO:0000256" key="1">
    <source>
        <dbReference type="ARBA" id="ARBA00011012"/>
    </source>
</evidence>
<dbReference type="SUPFAM" id="SSF54495">
    <property type="entry name" value="UBC-like"/>
    <property type="match status" value="1"/>
</dbReference>
<comment type="similarity">
    <text evidence="1">Belongs to the Mo25 family.</text>
</comment>
<organism evidence="6 7">
    <name type="scientific">Furculomyces boomerangus</name>
    <dbReference type="NCBI Taxonomy" id="61424"/>
    <lineage>
        <taxon>Eukaryota</taxon>
        <taxon>Fungi</taxon>
        <taxon>Fungi incertae sedis</taxon>
        <taxon>Zoopagomycota</taxon>
        <taxon>Kickxellomycotina</taxon>
        <taxon>Harpellomycetes</taxon>
        <taxon>Harpellales</taxon>
        <taxon>Harpellaceae</taxon>
        <taxon>Furculomyces</taxon>
    </lineage>
</organism>
<keyword evidence="7" id="KW-1185">Reference proteome</keyword>
<dbReference type="InterPro" id="IPR000608">
    <property type="entry name" value="UBC"/>
</dbReference>
<name>A0A2T9Z4K9_9FUNG</name>
<comment type="caution">
    <text evidence="6">The sequence shown here is derived from an EMBL/GenBank/DDBJ whole genome shotgun (WGS) entry which is preliminary data.</text>
</comment>
<feature type="domain" description="UBC core" evidence="5">
    <location>
        <begin position="4"/>
        <end position="150"/>
    </location>
</feature>
<protein>
    <recommendedName>
        <fullName evidence="5">UBC core domain-containing protein</fullName>
    </recommendedName>
</protein>
<sequence length="480" mass="55443">MSTTTRKRLLKDFKRLRDDTPAGIMGSPCAENIMVWDAVIIGPADTPFEDGTFKLKITFDESYPSRPPTVKFISEMFHPNVYANGDLCLDILQNRWSPTYDVCAILISIQSLLHDPNPNSPANAEAATLYRESKGEYVRRVRETLPLYKTTTQYIKAFWFPTEFTSKINKPLNPNTWKQKTISLKPKDILPQIHFPQKTLISVTFEMNFLFKNKSKSPAEIVKLLNDSLARLDNPVSSKTKIREDIGKCISNMLGILQESGGERKSGENSSDLVVQLSQEIYTTDVFNRKEVSLIYGILLRRKVGSREPTIEYLCKKPKIIHDMISGYRNQDSAVFCGSMLRESLKHEPLLEIVLDSTQFFDFFEYAEDPNFDIASDAFGNFRDALVRFRPRVAKFLGENYEKFFQNYPTLQRSQNYVIRRQSLKIFVANPNKTDMVYQILRNNKDQLIDFLGNFQTEKDTDEQFKDEKAFLIKQLQKVQ</sequence>
<dbReference type="PANTHER" id="PTHR10182:SF3">
    <property type="entry name" value="PROTEIN MO25"/>
    <property type="match status" value="1"/>
</dbReference>
<dbReference type="Gene3D" id="3.10.110.10">
    <property type="entry name" value="Ubiquitin Conjugating Enzyme"/>
    <property type="match status" value="1"/>
</dbReference>
<dbReference type="STRING" id="61424.A0A2T9Z4K9"/>